<dbReference type="EMBL" id="CP146022">
    <property type="protein sequence ID" value="WWQ65111.1"/>
    <property type="molecule type" value="Genomic_DNA"/>
</dbReference>
<evidence type="ECO:0000313" key="2">
    <source>
        <dbReference type="Proteomes" id="UP001432251"/>
    </source>
</evidence>
<dbReference type="Proteomes" id="UP001432251">
    <property type="component" value="Chromosome"/>
</dbReference>
<evidence type="ECO:0000313" key="1">
    <source>
        <dbReference type="EMBL" id="WWQ65111.1"/>
    </source>
</evidence>
<organism evidence="1 2">
    <name type="scientific">Streptomyces citrinus</name>
    <dbReference type="NCBI Taxonomy" id="3118173"/>
    <lineage>
        <taxon>Bacteria</taxon>
        <taxon>Bacillati</taxon>
        <taxon>Actinomycetota</taxon>
        <taxon>Actinomycetes</taxon>
        <taxon>Kitasatosporales</taxon>
        <taxon>Streptomycetaceae</taxon>
        <taxon>Streptomyces</taxon>
    </lineage>
</organism>
<reference evidence="1" key="1">
    <citation type="journal article" date="2025" name="Int. J. Syst. Evol. Microbiol.">
        <title>Streptomyces citrinus sp. nov., with yellow diffusible pigment.</title>
        <authorList>
            <person name="He Y."/>
            <person name="Yang E."/>
            <person name="Xu J."/>
            <person name="Sun Y."/>
            <person name="Sun L."/>
        </authorList>
    </citation>
    <scope>NUCLEOTIDE SEQUENCE</scope>
    <source>
        <strain evidence="1">Q6</strain>
    </source>
</reference>
<protein>
    <submittedName>
        <fullName evidence="1">Uncharacterized protein</fullName>
    </submittedName>
</protein>
<keyword evidence="2" id="KW-1185">Reference proteome</keyword>
<sequence>MLHLVDGQYRIAFRIGAAEYFASVGRRPGMFVGKPSFHALTAFLTGYDQHALRHGGPGLTGWHDWLVARRGRDCNHAWPGQILHLVLPNGWDDLWNLPPEDEQRAITVLFELLDEFAAEREAAQDSQTSG</sequence>
<gene>
    <name evidence="1" type="ORF">V2W30_18400</name>
</gene>
<name>A0ACD5AD21_9ACTN</name>
<proteinExistence type="predicted"/>
<accession>A0ACD5AD21</accession>